<sequence>MQSSTTRPTGRLLLHHVCSACLQFNVQQYTVLQPIISTVSNASPITLTNDAGDTRQLCLSGRFQTDALRFADRIPEMVRRDV</sequence>
<dbReference type="EMBL" id="ATLV01021036">
    <property type="status" value="NOT_ANNOTATED_CDS"/>
    <property type="molecule type" value="Genomic_DNA"/>
</dbReference>
<proteinExistence type="predicted"/>
<gene>
    <name evidence="1" type="ORF">ZHAS_00013942</name>
</gene>
<protein>
    <submittedName>
        <fullName evidence="1 2">Uncharacterized protein</fullName>
    </submittedName>
</protein>
<dbReference type="Proteomes" id="UP000030765">
    <property type="component" value="Unassembled WGS sequence"/>
</dbReference>
<evidence type="ECO:0000313" key="3">
    <source>
        <dbReference type="Proteomes" id="UP000030765"/>
    </source>
</evidence>
<organism evidence="1">
    <name type="scientific">Anopheles sinensis</name>
    <name type="common">Mosquito</name>
    <dbReference type="NCBI Taxonomy" id="74873"/>
    <lineage>
        <taxon>Eukaryota</taxon>
        <taxon>Metazoa</taxon>
        <taxon>Ecdysozoa</taxon>
        <taxon>Arthropoda</taxon>
        <taxon>Hexapoda</taxon>
        <taxon>Insecta</taxon>
        <taxon>Pterygota</taxon>
        <taxon>Neoptera</taxon>
        <taxon>Endopterygota</taxon>
        <taxon>Diptera</taxon>
        <taxon>Nematocera</taxon>
        <taxon>Culicoidea</taxon>
        <taxon>Culicidae</taxon>
        <taxon>Anophelinae</taxon>
        <taxon>Anopheles</taxon>
    </lineage>
</organism>
<accession>A0A084W6X5</accession>
<dbReference type="EMBL" id="KE525312">
    <property type="protein sequence ID" value="KFB45969.1"/>
    <property type="molecule type" value="Genomic_DNA"/>
</dbReference>
<evidence type="ECO:0000313" key="1">
    <source>
        <dbReference type="EMBL" id="KFB45969.1"/>
    </source>
</evidence>
<keyword evidence="3" id="KW-1185">Reference proteome</keyword>
<reference evidence="1 3" key="1">
    <citation type="journal article" date="2014" name="BMC Genomics">
        <title>Genome sequence of Anopheles sinensis provides insight into genetics basis of mosquito competence for malaria parasites.</title>
        <authorList>
            <person name="Zhou D."/>
            <person name="Zhang D."/>
            <person name="Ding G."/>
            <person name="Shi L."/>
            <person name="Hou Q."/>
            <person name="Ye Y."/>
            <person name="Xu Y."/>
            <person name="Zhou H."/>
            <person name="Xiong C."/>
            <person name="Li S."/>
            <person name="Yu J."/>
            <person name="Hong S."/>
            <person name="Yu X."/>
            <person name="Zou P."/>
            <person name="Chen C."/>
            <person name="Chang X."/>
            <person name="Wang W."/>
            <person name="Lv Y."/>
            <person name="Sun Y."/>
            <person name="Ma L."/>
            <person name="Shen B."/>
            <person name="Zhu C."/>
        </authorList>
    </citation>
    <scope>NUCLEOTIDE SEQUENCE [LARGE SCALE GENOMIC DNA]</scope>
</reference>
<evidence type="ECO:0000313" key="2">
    <source>
        <dbReference type="EnsemblMetazoa" id="ASIC013942-PA"/>
    </source>
</evidence>
<name>A0A084W6X5_ANOSI</name>
<reference evidence="2" key="2">
    <citation type="submission" date="2020-05" db="UniProtKB">
        <authorList>
            <consortium name="EnsemblMetazoa"/>
        </authorList>
    </citation>
    <scope>IDENTIFICATION</scope>
</reference>
<dbReference type="AlphaFoldDB" id="A0A084W6X5"/>
<dbReference type="VEuPathDB" id="VectorBase:ASIC013942"/>
<dbReference type="EnsemblMetazoa" id="ASIC013942-RA">
    <property type="protein sequence ID" value="ASIC013942-PA"/>
    <property type="gene ID" value="ASIC013942"/>
</dbReference>